<sequence length="290" mass="31484">MPEKTGSQCISCSDRKVRERREAFATANQTAPTSADANSGSTPAWPQDASKADCERYILGAPELALPSVCTKTCQAMYGLKGRKNWHTVAPKLDTSGISAQQKLGYLQAARADLSLHCLATHPPGCPVLGGPLRPVSAQYKQRRCINAGEVIGWDLKSIVPSKPKILDHAAGSLLYFPQSVGLGLGPQAGAAEALVTISFGFLTLLMLSGPSSLTRLFKLVFEDITDSDPWTRHEYCPAMPRKLRLRLFLVILGNLACTAWLEKVLIQGRVGDYMRVLGRALSKHVTLRL</sequence>
<name>A0A9P1BSN6_9DINO</name>
<keyword evidence="4" id="KW-1185">Reference proteome</keyword>
<evidence type="ECO:0000313" key="2">
    <source>
        <dbReference type="EMBL" id="CAI3977723.1"/>
    </source>
</evidence>
<proteinExistence type="predicted"/>
<dbReference type="Proteomes" id="UP001152797">
    <property type="component" value="Unassembled WGS sequence"/>
</dbReference>
<dbReference type="EMBL" id="CAMXCT020000361">
    <property type="protein sequence ID" value="CAL1131098.1"/>
    <property type="molecule type" value="Genomic_DNA"/>
</dbReference>
<gene>
    <name evidence="2" type="ORF">C1SCF055_LOCUS5842</name>
</gene>
<dbReference type="AlphaFoldDB" id="A0A9P1BSN6"/>
<reference evidence="3" key="2">
    <citation type="submission" date="2024-04" db="EMBL/GenBank/DDBJ databases">
        <authorList>
            <person name="Chen Y."/>
            <person name="Shah S."/>
            <person name="Dougan E. K."/>
            <person name="Thang M."/>
            <person name="Chan C."/>
        </authorList>
    </citation>
    <scope>NUCLEOTIDE SEQUENCE [LARGE SCALE GENOMIC DNA]</scope>
</reference>
<evidence type="ECO:0000256" key="1">
    <source>
        <dbReference type="SAM" id="MobiDB-lite"/>
    </source>
</evidence>
<protein>
    <submittedName>
        <fullName evidence="2">Uncharacterized protein</fullName>
    </submittedName>
</protein>
<dbReference type="EMBL" id="CAMXCT030000361">
    <property type="protein sequence ID" value="CAL4765035.1"/>
    <property type="molecule type" value="Genomic_DNA"/>
</dbReference>
<comment type="caution">
    <text evidence="2">The sequence shown here is derived from an EMBL/GenBank/DDBJ whole genome shotgun (WGS) entry which is preliminary data.</text>
</comment>
<accession>A0A9P1BSN6</accession>
<reference evidence="2" key="1">
    <citation type="submission" date="2022-10" db="EMBL/GenBank/DDBJ databases">
        <authorList>
            <person name="Chen Y."/>
            <person name="Dougan E. K."/>
            <person name="Chan C."/>
            <person name="Rhodes N."/>
            <person name="Thang M."/>
        </authorList>
    </citation>
    <scope>NUCLEOTIDE SEQUENCE</scope>
</reference>
<dbReference type="EMBL" id="CAMXCT010000361">
    <property type="protein sequence ID" value="CAI3977723.1"/>
    <property type="molecule type" value="Genomic_DNA"/>
</dbReference>
<evidence type="ECO:0000313" key="4">
    <source>
        <dbReference type="Proteomes" id="UP001152797"/>
    </source>
</evidence>
<feature type="compositionally biased region" description="Polar residues" evidence="1">
    <location>
        <begin position="26"/>
        <end position="44"/>
    </location>
</feature>
<feature type="region of interest" description="Disordered" evidence="1">
    <location>
        <begin position="23"/>
        <end position="47"/>
    </location>
</feature>
<organism evidence="2">
    <name type="scientific">Cladocopium goreaui</name>
    <dbReference type="NCBI Taxonomy" id="2562237"/>
    <lineage>
        <taxon>Eukaryota</taxon>
        <taxon>Sar</taxon>
        <taxon>Alveolata</taxon>
        <taxon>Dinophyceae</taxon>
        <taxon>Suessiales</taxon>
        <taxon>Symbiodiniaceae</taxon>
        <taxon>Cladocopium</taxon>
    </lineage>
</organism>
<evidence type="ECO:0000313" key="3">
    <source>
        <dbReference type="EMBL" id="CAL1131098.1"/>
    </source>
</evidence>